<dbReference type="SUPFAM" id="SSF55315">
    <property type="entry name" value="L30e-like"/>
    <property type="match status" value="1"/>
</dbReference>
<dbReference type="AlphaFoldDB" id="A0A380NH93"/>
<dbReference type="Pfam" id="PF01248">
    <property type="entry name" value="Ribosomal_L7Ae"/>
    <property type="match status" value="1"/>
</dbReference>
<feature type="domain" description="Ribosomal protein eL8/eL30/eS12/Gadd45" evidence="1">
    <location>
        <begin position="5"/>
        <end position="93"/>
    </location>
</feature>
<keyword evidence="2" id="KW-0687">Ribonucleoprotein</keyword>
<protein>
    <submittedName>
        <fullName evidence="2">50S ribosomal protein L7Ae</fullName>
    </submittedName>
</protein>
<dbReference type="EMBL" id="UHIO01000001">
    <property type="protein sequence ID" value="SUP40427.1"/>
    <property type="molecule type" value="Genomic_DNA"/>
</dbReference>
<keyword evidence="3" id="KW-1185">Reference proteome</keyword>
<evidence type="ECO:0000313" key="2">
    <source>
        <dbReference type="EMBL" id="SUP40427.1"/>
    </source>
</evidence>
<evidence type="ECO:0000259" key="1">
    <source>
        <dbReference type="Pfam" id="PF01248"/>
    </source>
</evidence>
<dbReference type="Gene3D" id="3.30.1330.30">
    <property type="match status" value="1"/>
</dbReference>
<dbReference type="RefSeq" id="WP_115309556.1">
    <property type="nucleotide sequence ID" value="NZ_UHIO01000001.1"/>
</dbReference>
<dbReference type="GO" id="GO:0005840">
    <property type="term" value="C:ribosome"/>
    <property type="evidence" value="ECO:0007669"/>
    <property type="project" value="UniProtKB-KW"/>
</dbReference>
<evidence type="ECO:0000313" key="3">
    <source>
        <dbReference type="Proteomes" id="UP000255367"/>
    </source>
</evidence>
<gene>
    <name evidence="2" type="ORF">NCTC12020_00293</name>
</gene>
<dbReference type="InterPro" id="IPR004038">
    <property type="entry name" value="Ribosomal_eL8/eL30/eS12/Gad45"/>
</dbReference>
<keyword evidence="2" id="KW-0689">Ribosomal protein</keyword>
<dbReference type="OrthoDB" id="9794863at2"/>
<dbReference type="InterPro" id="IPR029064">
    <property type="entry name" value="Ribosomal_eL30-like_sf"/>
</dbReference>
<accession>A0A380NH93</accession>
<organism evidence="2 3">
    <name type="scientific">Veillonella criceti</name>
    <dbReference type="NCBI Taxonomy" id="103891"/>
    <lineage>
        <taxon>Bacteria</taxon>
        <taxon>Bacillati</taxon>
        <taxon>Bacillota</taxon>
        <taxon>Negativicutes</taxon>
        <taxon>Veillonellales</taxon>
        <taxon>Veillonellaceae</taxon>
        <taxon>Veillonella</taxon>
    </lineage>
</organism>
<proteinExistence type="predicted"/>
<name>A0A380NH93_9FIRM</name>
<sequence>MDTTKLKNLLGMAQRAGKLLSGDFVAEKAIKRGQIPLALLALDCAKNNAEKYNWLAQQHNVPLREVLSKAELGQAIGKEQRAIVLVNDAGFAKAMLKEIDN</sequence>
<reference evidence="2 3" key="1">
    <citation type="submission" date="2018-06" db="EMBL/GenBank/DDBJ databases">
        <authorList>
            <consortium name="Pathogen Informatics"/>
            <person name="Doyle S."/>
        </authorList>
    </citation>
    <scope>NUCLEOTIDE SEQUENCE [LARGE SCALE GENOMIC DNA]</scope>
    <source>
        <strain evidence="2 3">NCTC12020</strain>
    </source>
</reference>
<dbReference type="Proteomes" id="UP000255367">
    <property type="component" value="Unassembled WGS sequence"/>
</dbReference>